<dbReference type="PROSITE" id="PS51470">
    <property type="entry name" value="FG_GAP"/>
    <property type="match status" value="3"/>
</dbReference>
<feature type="compositionally biased region" description="Basic and acidic residues" evidence="12">
    <location>
        <begin position="28"/>
        <end position="57"/>
    </location>
</feature>
<dbReference type="Gene3D" id="1.20.5.930">
    <property type="entry name" value="Bicelle-embedded integrin alpha(iib) transmembrane segment"/>
    <property type="match status" value="1"/>
</dbReference>
<name>A0A8J5TGP7_HOMAM</name>
<dbReference type="Pfam" id="PF01839">
    <property type="entry name" value="FG-GAP"/>
    <property type="match status" value="1"/>
</dbReference>
<dbReference type="SUPFAM" id="SSF69318">
    <property type="entry name" value="Integrin alpha N-terminal domain"/>
    <property type="match status" value="1"/>
</dbReference>
<feature type="compositionally biased region" description="Polar residues" evidence="12">
    <location>
        <begin position="734"/>
        <end position="747"/>
    </location>
</feature>
<dbReference type="GO" id="GO:0007157">
    <property type="term" value="P:heterophilic cell-cell adhesion via plasma membrane cell adhesion molecules"/>
    <property type="evidence" value="ECO:0007669"/>
    <property type="project" value="UniProtKB-ARBA"/>
</dbReference>
<feature type="repeat" description="FG-GAP" evidence="10">
    <location>
        <begin position="351"/>
        <end position="413"/>
    </location>
</feature>
<organism evidence="14 15">
    <name type="scientific">Homarus americanus</name>
    <name type="common">American lobster</name>
    <dbReference type="NCBI Taxonomy" id="6706"/>
    <lineage>
        <taxon>Eukaryota</taxon>
        <taxon>Metazoa</taxon>
        <taxon>Ecdysozoa</taxon>
        <taxon>Arthropoda</taxon>
        <taxon>Crustacea</taxon>
        <taxon>Multicrustacea</taxon>
        <taxon>Malacostraca</taxon>
        <taxon>Eumalacostraca</taxon>
        <taxon>Eucarida</taxon>
        <taxon>Decapoda</taxon>
        <taxon>Pleocyemata</taxon>
        <taxon>Astacidea</taxon>
        <taxon>Nephropoidea</taxon>
        <taxon>Nephropidae</taxon>
        <taxon>Homarus</taxon>
    </lineage>
</organism>
<dbReference type="Gene3D" id="2.60.40.1530">
    <property type="entry name" value="ntegrin, alpha v. Chain A, domain 4"/>
    <property type="match status" value="1"/>
</dbReference>
<feature type="domain" description="Integrin alpha third immunoglobulin-like" evidence="13">
    <location>
        <begin position="618"/>
        <end position="811"/>
    </location>
</feature>
<evidence type="ECO:0000256" key="8">
    <source>
        <dbReference type="ARBA" id="ARBA00023170"/>
    </source>
</evidence>
<dbReference type="Proteomes" id="UP000747542">
    <property type="component" value="Unassembled WGS sequence"/>
</dbReference>
<dbReference type="GO" id="GO:0007229">
    <property type="term" value="P:integrin-mediated signaling pathway"/>
    <property type="evidence" value="ECO:0007669"/>
    <property type="project" value="UniProtKB-KW"/>
</dbReference>
<keyword evidence="11" id="KW-1133">Transmembrane helix</keyword>
<dbReference type="PANTHER" id="PTHR23220">
    <property type="entry name" value="INTEGRIN ALPHA"/>
    <property type="match status" value="1"/>
</dbReference>
<keyword evidence="11" id="KW-0812">Transmembrane</keyword>
<feature type="region of interest" description="Disordered" evidence="12">
    <location>
        <begin position="19"/>
        <end position="69"/>
    </location>
</feature>
<accession>A0A8J5TGP7</accession>
<dbReference type="InterPro" id="IPR028994">
    <property type="entry name" value="Integrin_alpha_N"/>
</dbReference>
<evidence type="ECO:0000313" key="14">
    <source>
        <dbReference type="EMBL" id="KAG7174989.1"/>
    </source>
</evidence>
<feature type="repeat" description="FG-GAP" evidence="10">
    <location>
        <begin position="294"/>
        <end position="350"/>
    </location>
</feature>
<dbReference type="PANTHER" id="PTHR23220:SF133">
    <property type="entry name" value="INTEGRIN ALPHA-PS2"/>
    <property type="match status" value="1"/>
</dbReference>
<dbReference type="GO" id="GO:0009897">
    <property type="term" value="C:external side of plasma membrane"/>
    <property type="evidence" value="ECO:0007669"/>
    <property type="project" value="TreeGrafter"/>
</dbReference>
<dbReference type="GO" id="GO:0008305">
    <property type="term" value="C:integrin complex"/>
    <property type="evidence" value="ECO:0007669"/>
    <property type="project" value="InterPro"/>
</dbReference>
<gene>
    <name evidence="14" type="primary">Itga2b-L</name>
    <name evidence="14" type="ORF">Hamer_G015198</name>
</gene>
<keyword evidence="7 11" id="KW-0472">Membrane</keyword>
<evidence type="ECO:0000256" key="6">
    <source>
        <dbReference type="ARBA" id="ARBA00023037"/>
    </source>
</evidence>
<keyword evidence="4" id="KW-0677">Repeat</keyword>
<evidence type="ECO:0000256" key="7">
    <source>
        <dbReference type="ARBA" id="ARBA00023136"/>
    </source>
</evidence>
<comment type="similarity">
    <text evidence="2 11">Belongs to the integrin alpha chain family.</text>
</comment>
<evidence type="ECO:0000256" key="11">
    <source>
        <dbReference type="RuleBase" id="RU003762"/>
    </source>
</evidence>
<keyword evidence="9" id="KW-0325">Glycoprotein</keyword>
<evidence type="ECO:0000313" key="15">
    <source>
        <dbReference type="Proteomes" id="UP000747542"/>
    </source>
</evidence>
<evidence type="ECO:0000256" key="5">
    <source>
        <dbReference type="ARBA" id="ARBA00022889"/>
    </source>
</evidence>
<proteinExistence type="inferred from homology"/>
<dbReference type="AlphaFoldDB" id="A0A8J5TGP7"/>
<evidence type="ECO:0000259" key="13">
    <source>
        <dbReference type="Pfam" id="PF20806"/>
    </source>
</evidence>
<feature type="transmembrane region" description="Helical" evidence="11">
    <location>
        <begin position="832"/>
        <end position="859"/>
    </location>
</feature>
<comment type="caution">
    <text evidence="14">The sequence shown here is derived from an EMBL/GenBank/DDBJ whole genome shotgun (WGS) entry which is preliminary data.</text>
</comment>
<keyword evidence="15" id="KW-1185">Reference proteome</keyword>
<comment type="subcellular location">
    <subcellularLocation>
        <location evidence="1 11">Membrane</location>
        <topology evidence="1 11">Single-pass type I membrane protein</topology>
    </subcellularLocation>
</comment>
<dbReference type="Gene3D" id="2.130.10.130">
    <property type="entry name" value="Integrin alpha, N-terminal"/>
    <property type="match status" value="2"/>
</dbReference>
<evidence type="ECO:0000256" key="4">
    <source>
        <dbReference type="ARBA" id="ARBA00022737"/>
    </source>
</evidence>
<evidence type="ECO:0000256" key="9">
    <source>
        <dbReference type="ARBA" id="ARBA00023180"/>
    </source>
</evidence>
<dbReference type="InterPro" id="IPR032695">
    <property type="entry name" value="Integrin_dom_sf"/>
</dbReference>
<dbReference type="EMBL" id="JAHLQT010006356">
    <property type="protein sequence ID" value="KAG7174989.1"/>
    <property type="molecule type" value="Genomic_DNA"/>
</dbReference>
<dbReference type="SUPFAM" id="SSF69179">
    <property type="entry name" value="Integrin domains"/>
    <property type="match status" value="1"/>
</dbReference>
<dbReference type="InterPro" id="IPR048286">
    <property type="entry name" value="Integrin_alpha_Ig-like_3"/>
</dbReference>
<dbReference type="InterPro" id="IPR000413">
    <property type="entry name" value="Integrin_alpha"/>
</dbReference>
<feature type="repeat" description="FG-GAP" evidence="10">
    <location>
        <begin position="100"/>
        <end position="167"/>
    </location>
</feature>
<dbReference type="GO" id="GO:0005178">
    <property type="term" value="F:integrin binding"/>
    <property type="evidence" value="ECO:0007669"/>
    <property type="project" value="TreeGrafter"/>
</dbReference>
<sequence>MVRAYMTAFVGRWEGWKRRKEGRKRDRNGREEEERERDRGNKRIREKDRQTEDHSSVSERAMMTDTENGGGGRVSCLQKWALWALWVVGVGGPWMVEGYNLSPSHSRIMEGPPGAHFGFSVALWWDKDDQKRIAVGAPRGKNSTLGMGQRPLGNIFLCTVTDDVKCFPDERLPMASKAANIPNLKTLENAMFGYSVALDDQANSVILGGPYAFYGEGVVYNKPFDGGLGSMNRLKDKKQQPSTIDYSDSNEGWATILGNFDNINTIIATSTVHYGNYTGRVSFYPKKLILHKPPLLSLYGTEVGAQFGYCLGSGDVDGDGAADLLVGAPLAPGEHAPDAGKIWVYLSPLITKVEASFFPDEIRGFGFSMDGGIDVDGNGYPDLIIGAVESDRAILVRSKPVIRLVGGIRFKKQDMIVEDEKDCIVEAAGYRSFKAVCFELQVDITYDTYRELNNLSTLQSGELIWQVIVVHGRWGGTSRVDGNTSIPTCRQLQFVNQISNKLICKFDAIGADEVVNFTLYFKYDSVSLLDHLTNQATDTLKLDLRVTSDSDGDPDTRNNQYSVDVPVVIRATLHTKGVTDGEHNSGGELDSVPGGVEGGERGPAEDLPCRQAGSSAPAQLKFHVPLYRSKGDLLTYFMDQPATSPSLTCQPLPINTLHLQPTNNAQPAIATSMPDLTDTTTTTTPTNMPDLADTTTTNMPYFAGTITVSALADTMESNIMNDTLQHLRRRRQVESTVTSQVPASPSPRSDDPQPEKCEVELMEMGSSVTITFTSYLVTATIHKMPYKTLEVKTWMTGEVDQENSTISDPKVAASTQVYLLRPPDTGFFAVPLWALLLAVGLAVLLIIFIITGLWMLGFFKRKRPYVEAKRQSVQTWEEMAHMSMKEDTDDG</sequence>
<dbReference type="InterPro" id="IPR013519">
    <property type="entry name" value="Int_alpha_beta-p"/>
</dbReference>
<evidence type="ECO:0000256" key="3">
    <source>
        <dbReference type="ARBA" id="ARBA00022729"/>
    </source>
</evidence>
<keyword evidence="8 11" id="KW-0675">Receptor</keyword>
<feature type="region of interest" description="Disordered" evidence="12">
    <location>
        <begin position="729"/>
        <end position="754"/>
    </location>
</feature>
<reference evidence="14" key="1">
    <citation type="journal article" date="2021" name="Sci. Adv.">
        <title>The American lobster genome reveals insights on longevity, neural, and immune adaptations.</title>
        <authorList>
            <person name="Polinski J.M."/>
            <person name="Zimin A.V."/>
            <person name="Clark K.F."/>
            <person name="Kohn A.B."/>
            <person name="Sadowski N."/>
            <person name="Timp W."/>
            <person name="Ptitsyn A."/>
            <person name="Khanna P."/>
            <person name="Romanova D.Y."/>
            <person name="Williams P."/>
            <person name="Greenwood S.J."/>
            <person name="Moroz L.L."/>
            <person name="Walt D.R."/>
            <person name="Bodnar A.G."/>
        </authorList>
    </citation>
    <scope>NUCLEOTIDE SEQUENCE</scope>
    <source>
        <strain evidence="14">GMGI-L3</strain>
    </source>
</reference>
<evidence type="ECO:0000256" key="12">
    <source>
        <dbReference type="SAM" id="MobiDB-lite"/>
    </source>
</evidence>
<feature type="compositionally biased region" description="Basic and acidic residues" evidence="12">
    <location>
        <begin position="598"/>
        <end position="608"/>
    </location>
</feature>
<evidence type="ECO:0000256" key="1">
    <source>
        <dbReference type="ARBA" id="ARBA00004479"/>
    </source>
</evidence>
<evidence type="ECO:0000256" key="2">
    <source>
        <dbReference type="ARBA" id="ARBA00008054"/>
    </source>
</evidence>
<keyword evidence="5 11" id="KW-0130">Cell adhesion</keyword>
<dbReference type="PRINTS" id="PR01185">
    <property type="entry name" value="INTEGRINA"/>
</dbReference>
<dbReference type="SMART" id="SM00191">
    <property type="entry name" value="Int_alpha"/>
    <property type="match status" value="4"/>
</dbReference>
<dbReference type="Pfam" id="PF20806">
    <property type="entry name" value="Integrin_A_Ig_3"/>
    <property type="match status" value="1"/>
</dbReference>
<protein>
    <submittedName>
        <fullName evidence="14">Integrin alpha-IIb-like</fullName>
    </submittedName>
</protein>
<dbReference type="GO" id="GO:0033627">
    <property type="term" value="P:cell adhesion mediated by integrin"/>
    <property type="evidence" value="ECO:0007669"/>
    <property type="project" value="TreeGrafter"/>
</dbReference>
<keyword evidence="6 11" id="KW-0401">Integrin</keyword>
<evidence type="ECO:0000256" key="10">
    <source>
        <dbReference type="PROSITE-ProRule" id="PRU00803"/>
    </source>
</evidence>
<dbReference type="InterPro" id="IPR013517">
    <property type="entry name" value="FG-GAP"/>
</dbReference>
<keyword evidence="3" id="KW-0732">Signal</keyword>
<dbReference type="GO" id="GO:0007160">
    <property type="term" value="P:cell-matrix adhesion"/>
    <property type="evidence" value="ECO:0007669"/>
    <property type="project" value="TreeGrafter"/>
</dbReference>
<feature type="region of interest" description="Disordered" evidence="12">
    <location>
        <begin position="576"/>
        <end position="615"/>
    </location>
</feature>